<dbReference type="GO" id="GO:0006633">
    <property type="term" value="P:fatty acid biosynthetic process"/>
    <property type="evidence" value="ECO:0007669"/>
    <property type="project" value="TreeGrafter"/>
</dbReference>
<evidence type="ECO:0000313" key="6">
    <source>
        <dbReference type="Proteomes" id="UP000246050"/>
    </source>
</evidence>
<gene>
    <name evidence="5" type="ORF">DKT69_11035</name>
</gene>
<dbReference type="GO" id="GO:0071770">
    <property type="term" value="P:DIM/DIP cell wall layer assembly"/>
    <property type="evidence" value="ECO:0007669"/>
    <property type="project" value="TreeGrafter"/>
</dbReference>
<dbReference type="Proteomes" id="UP000246050">
    <property type="component" value="Unassembled WGS sequence"/>
</dbReference>
<dbReference type="InterPro" id="IPR014031">
    <property type="entry name" value="Ketoacyl_synth_C"/>
</dbReference>
<comment type="similarity">
    <text evidence="3">Belongs to the thiolase-like superfamily. Beta-ketoacyl-ACP synthases family.</text>
</comment>
<sequence length="583" mass="60347">MMDDDRIAIVGLACRVPGAEGPAEFWANLTGGIEAVRRFSATELIAAGLPAETAEDASFVLAFGRLAGLTDFDAALFGYSAADAALLDPQHRLFLEVAWWALEDGGYGRPDPETQVGVFAGCAANRYLRHHLLGNPAVHPAGSLPEDWDELLAGGTCDYLPSRVAYALGLTGPAVAVQTSCSSSLVSVCQAAQSLLDYRCDLAIAGGAAVVSTRQVGYRHRPGGTLAADGVCRPYDADASGQVFGNGAGAVLLKRLADAVEADDHIYGVLAGWAVNNDGAARAGFTAPGVTGQAAVVAEALAAAGWQPTDVGFVEGHGSGTAIGDALEIEALTRAFRMHTDRSGYCVLGSVKSGIGNLDAAAGVVGLIKAVLAVRHGVIPGTLHFRRPHRDVDLAATPFVVTATEQKWEGPRRAGVSSFGLGGTNAHVLVEEPPVRPAADAAPPWALLPLSAAGPRALRRLAGRLAEHLDTRSGASLTDAAYTLATGRRRLPHRAAVVARDLSGAVAALRSLATGPEPVEGRVVASVPADAPAELGDRAGEWLRGGEVPAAAGRRVPLPGYPFQRDRHWIEPPEAARLTGARP</sequence>
<organism evidence="5 6">
    <name type="scientific">Micromonospora sicca</name>
    <dbReference type="NCBI Taxonomy" id="2202420"/>
    <lineage>
        <taxon>Bacteria</taxon>
        <taxon>Bacillati</taxon>
        <taxon>Actinomycetota</taxon>
        <taxon>Actinomycetes</taxon>
        <taxon>Micromonosporales</taxon>
        <taxon>Micromonosporaceae</taxon>
        <taxon>Micromonospora</taxon>
    </lineage>
</organism>
<dbReference type="Gene3D" id="1.10.1240.100">
    <property type="match status" value="1"/>
</dbReference>
<accession>A0A317DM68</accession>
<comment type="caution">
    <text evidence="5">The sequence shown here is derived from an EMBL/GenBank/DDBJ whole genome shotgun (WGS) entry which is preliminary data.</text>
</comment>
<dbReference type="GO" id="GO:0005737">
    <property type="term" value="C:cytoplasm"/>
    <property type="evidence" value="ECO:0007669"/>
    <property type="project" value="TreeGrafter"/>
</dbReference>
<dbReference type="OrthoDB" id="9778690at2"/>
<dbReference type="CDD" id="cd00833">
    <property type="entry name" value="PKS"/>
    <property type="match status" value="1"/>
</dbReference>
<keyword evidence="3" id="KW-0808">Transferase</keyword>
<evidence type="ECO:0000256" key="1">
    <source>
        <dbReference type="ARBA" id="ARBA00022450"/>
    </source>
</evidence>
<dbReference type="InterPro" id="IPR016039">
    <property type="entry name" value="Thiolase-like"/>
</dbReference>
<dbReference type="PANTHER" id="PTHR43775">
    <property type="entry name" value="FATTY ACID SYNTHASE"/>
    <property type="match status" value="1"/>
</dbReference>
<dbReference type="InterPro" id="IPR050091">
    <property type="entry name" value="PKS_NRPS_Biosynth_Enz"/>
</dbReference>
<name>A0A317DM68_9ACTN</name>
<dbReference type="GO" id="GO:0005886">
    <property type="term" value="C:plasma membrane"/>
    <property type="evidence" value="ECO:0007669"/>
    <property type="project" value="TreeGrafter"/>
</dbReference>
<dbReference type="PANTHER" id="PTHR43775:SF37">
    <property type="entry name" value="SI:DKEY-61P9.11"/>
    <property type="match status" value="1"/>
</dbReference>
<dbReference type="Gene3D" id="3.40.47.10">
    <property type="match status" value="1"/>
</dbReference>
<dbReference type="Pfam" id="PF02801">
    <property type="entry name" value="Ketoacyl-synt_C"/>
    <property type="match status" value="1"/>
</dbReference>
<dbReference type="InterPro" id="IPR020841">
    <property type="entry name" value="PKS_Beta-ketoAc_synthase_dom"/>
</dbReference>
<evidence type="ECO:0000259" key="4">
    <source>
        <dbReference type="PROSITE" id="PS52004"/>
    </source>
</evidence>
<feature type="domain" description="Ketosynthase family 3 (KS3)" evidence="4">
    <location>
        <begin position="4"/>
        <end position="432"/>
    </location>
</feature>
<evidence type="ECO:0000256" key="3">
    <source>
        <dbReference type="RuleBase" id="RU003694"/>
    </source>
</evidence>
<dbReference type="InterPro" id="IPR014030">
    <property type="entry name" value="Ketoacyl_synth_N"/>
</dbReference>
<keyword evidence="2" id="KW-0597">Phosphoprotein</keyword>
<dbReference type="RefSeq" id="WP_109801467.1">
    <property type="nucleotide sequence ID" value="NZ_QGKS01000184.1"/>
</dbReference>
<dbReference type="SUPFAM" id="SSF53901">
    <property type="entry name" value="Thiolase-like"/>
    <property type="match status" value="1"/>
</dbReference>
<dbReference type="PROSITE" id="PS52004">
    <property type="entry name" value="KS3_2"/>
    <property type="match status" value="1"/>
</dbReference>
<dbReference type="AlphaFoldDB" id="A0A317DM68"/>
<reference evidence="5 6" key="1">
    <citation type="submission" date="2018-05" db="EMBL/GenBank/DDBJ databases">
        <title>Micromonosporas from Atacama Desert.</title>
        <authorList>
            <person name="Carro L."/>
            <person name="Golinska P."/>
            <person name="Klenk H.-P."/>
            <person name="Goodfellow M."/>
        </authorList>
    </citation>
    <scope>NUCLEOTIDE SEQUENCE [LARGE SCALE GENOMIC DNA]</scope>
    <source>
        <strain evidence="5 6">4G51</strain>
    </source>
</reference>
<proteinExistence type="inferred from homology"/>
<dbReference type="Pfam" id="PF00109">
    <property type="entry name" value="ketoacyl-synt"/>
    <property type="match status" value="1"/>
</dbReference>
<dbReference type="SMART" id="SM00825">
    <property type="entry name" value="PKS_KS"/>
    <property type="match status" value="1"/>
</dbReference>
<dbReference type="EMBL" id="QGKS01000184">
    <property type="protein sequence ID" value="PWR15424.1"/>
    <property type="molecule type" value="Genomic_DNA"/>
</dbReference>
<evidence type="ECO:0000256" key="2">
    <source>
        <dbReference type="ARBA" id="ARBA00022553"/>
    </source>
</evidence>
<keyword evidence="1" id="KW-0596">Phosphopantetheine</keyword>
<dbReference type="Pfam" id="PF22621">
    <property type="entry name" value="CurL-like_PKS_C"/>
    <property type="match status" value="1"/>
</dbReference>
<protein>
    <submittedName>
        <fullName evidence="5">Polyketide synthase</fullName>
    </submittedName>
</protein>
<evidence type="ECO:0000313" key="5">
    <source>
        <dbReference type="EMBL" id="PWR15424.1"/>
    </source>
</evidence>
<dbReference type="GO" id="GO:0004312">
    <property type="term" value="F:fatty acid synthase activity"/>
    <property type="evidence" value="ECO:0007669"/>
    <property type="project" value="TreeGrafter"/>
</dbReference>